<keyword evidence="4" id="KW-1003">Cell membrane</keyword>
<feature type="transmembrane region" description="Helical" evidence="9">
    <location>
        <begin position="55"/>
        <end position="80"/>
    </location>
</feature>
<feature type="transmembrane region" description="Helical" evidence="9">
    <location>
        <begin position="12"/>
        <end position="43"/>
    </location>
</feature>
<dbReference type="InterPro" id="IPR002549">
    <property type="entry name" value="AI-2E-like"/>
</dbReference>
<dbReference type="PANTHER" id="PTHR21716">
    <property type="entry name" value="TRANSMEMBRANE PROTEIN"/>
    <property type="match status" value="1"/>
</dbReference>
<dbReference type="AlphaFoldDB" id="A0A291M0F9"/>
<gene>
    <name evidence="10" type="ORF">CBW24_10450</name>
</gene>
<name>A0A291M0F9_9RHOB</name>
<accession>A0A291M0F9</accession>
<reference evidence="10 11" key="1">
    <citation type="submission" date="2017-05" db="EMBL/GenBank/DDBJ databases">
        <title>Comparative genomic and metabolic analysis of manganese-oxidizing mechanisms in Celeribater manganoxidans DY25T: its adaption to the environment of polymetallic nodule.</title>
        <authorList>
            <person name="Wang X."/>
        </authorList>
    </citation>
    <scope>NUCLEOTIDE SEQUENCE [LARGE SCALE GENOMIC DNA]</scope>
    <source>
        <strain evidence="10 11">DY25</strain>
    </source>
</reference>
<dbReference type="GO" id="GO:0055085">
    <property type="term" value="P:transmembrane transport"/>
    <property type="evidence" value="ECO:0007669"/>
    <property type="project" value="TreeGrafter"/>
</dbReference>
<feature type="compositionally biased region" description="Pro residues" evidence="8">
    <location>
        <begin position="361"/>
        <end position="374"/>
    </location>
</feature>
<evidence type="ECO:0000256" key="7">
    <source>
        <dbReference type="ARBA" id="ARBA00023136"/>
    </source>
</evidence>
<keyword evidence="6 9" id="KW-1133">Transmembrane helix</keyword>
<dbReference type="PANTHER" id="PTHR21716:SF53">
    <property type="entry name" value="PERMEASE PERM-RELATED"/>
    <property type="match status" value="1"/>
</dbReference>
<proteinExistence type="inferred from homology"/>
<feature type="transmembrane region" description="Helical" evidence="9">
    <location>
        <begin position="302"/>
        <end position="332"/>
    </location>
</feature>
<evidence type="ECO:0000256" key="1">
    <source>
        <dbReference type="ARBA" id="ARBA00004651"/>
    </source>
</evidence>
<evidence type="ECO:0000256" key="8">
    <source>
        <dbReference type="SAM" id="MobiDB-lite"/>
    </source>
</evidence>
<sequence>MALPMRKQAKYWGVAAIAVLVLLWALGQVILPFLLGAALAYIFDPVADRLERLGLGRVAAVAVISVVAVLVFVLLILLVIPTLISQALDLIDVAPEVARNLQTFLTDRFPSIVDAESTIRKSLLSLGETIQSRGGELLQGVIGSVSGFVNILVLLVLVPIVAFYLLIDWDRMVARIDDLLPRDHAPTLRQLARDIDRTLAGFIRGQGTVCLILGTYYALALMVVGLQFGLVIGFAAGLMSFIPYVGAIIGGVLAIGLALFQFWGEWAMIGAVAAIFVSGQMIEGNVLTPKLVGSSVGLHPVWLIFALSAFGALFGFVGMLVAVPVSAALGVVTRFLLGEYKASQLYRGSSGGTIAAGGGEPPLPDPDMAPPATPRPLDTTAAATGPAPHDDQIREI</sequence>
<organism evidence="10 11">
    <name type="scientific">Pacificitalea manganoxidans</name>
    <dbReference type="NCBI Taxonomy" id="1411902"/>
    <lineage>
        <taxon>Bacteria</taxon>
        <taxon>Pseudomonadati</taxon>
        <taxon>Pseudomonadota</taxon>
        <taxon>Alphaproteobacteria</taxon>
        <taxon>Rhodobacterales</taxon>
        <taxon>Paracoccaceae</taxon>
        <taxon>Pacificitalea</taxon>
    </lineage>
</organism>
<evidence type="ECO:0000256" key="2">
    <source>
        <dbReference type="ARBA" id="ARBA00009773"/>
    </source>
</evidence>
<protein>
    <submittedName>
        <fullName evidence="10">AI-2E family transporter</fullName>
    </submittedName>
</protein>
<feature type="transmembrane region" description="Helical" evidence="9">
    <location>
        <begin position="147"/>
        <end position="167"/>
    </location>
</feature>
<evidence type="ECO:0000256" key="9">
    <source>
        <dbReference type="SAM" id="Phobius"/>
    </source>
</evidence>
<evidence type="ECO:0000313" key="11">
    <source>
        <dbReference type="Proteomes" id="UP000219050"/>
    </source>
</evidence>
<evidence type="ECO:0000256" key="3">
    <source>
        <dbReference type="ARBA" id="ARBA00022448"/>
    </source>
</evidence>
<keyword evidence="3" id="KW-0813">Transport</keyword>
<dbReference type="EMBL" id="CP021404">
    <property type="protein sequence ID" value="ATI42390.1"/>
    <property type="molecule type" value="Genomic_DNA"/>
</dbReference>
<evidence type="ECO:0000256" key="4">
    <source>
        <dbReference type="ARBA" id="ARBA00022475"/>
    </source>
</evidence>
<keyword evidence="11" id="KW-1185">Reference proteome</keyword>
<feature type="transmembrane region" description="Helical" evidence="9">
    <location>
        <begin position="209"/>
        <end position="235"/>
    </location>
</feature>
<evidence type="ECO:0000313" key="10">
    <source>
        <dbReference type="EMBL" id="ATI42390.1"/>
    </source>
</evidence>
<dbReference type="Pfam" id="PF01594">
    <property type="entry name" value="AI-2E_transport"/>
    <property type="match status" value="1"/>
</dbReference>
<comment type="similarity">
    <text evidence="2">Belongs to the autoinducer-2 exporter (AI-2E) (TC 2.A.86) family.</text>
</comment>
<keyword evidence="7 9" id="KW-0472">Membrane</keyword>
<keyword evidence="5 9" id="KW-0812">Transmembrane</keyword>
<dbReference type="KEGG" id="cmag:CBW24_10450"/>
<dbReference type="Proteomes" id="UP000219050">
    <property type="component" value="Chromosome"/>
</dbReference>
<evidence type="ECO:0000256" key="5">
    <source>
        <dbReference type="ARBA" id="ARBA00022692"/>
    </source>
</evidence>
<feature type="transmembrane region" description="Helical" evidence="9">
    <location>
        <begin position="241"/>
        <end position="259"/>
    </location>
</feature>
<dbReference type="OrthoDB" id="5792512at2"/>
<evidence type="ECO:0000256" key="6">
    <source>
        <dbReference type="ARBA" id="ARBA00022989"/>
    </source>
</evidence>
<comment type="subcellular location">
    <subcellularLocation>
        <location evidence="1">Cell membrane</location>
        <topology evidence="1">Multi-pass membrane protein</topology>
    </subcellularLocation>
</comment>
<feature type="region of interest" description="Disordered" evidence="8">
    <location>
        <begin position="354"/>
        <end position="396"/>
    </location>
</feature>
<dbReference type="GO" id="GO:0005886">
    <property type="term" value="C:plasma membrane"/>
    <property type="evidence" value="ECO:0007669"/>
    <property type="project" value="UniProtKB-SubCell"/>
</dbReference>
<dbReference type="RefSeq" id="WP_088661681.1">
    <property type="nucleotide sequence ID" value="NZ_CP021404.1"/>
</dbReference>